<keyword evidence="2" id="KW-1185">Reference proteome</keyword>
<evidence type="ECO:0000313" key="1">
    <source>
        <dbReference type="EMBL" id="MBB6081068.1"/>
    </source>
</evidence>
<dbReference type="Proteomes" id="UP000591537">
    <property type="component" value="Unassembled WGS sequence"/>
</dbReference>
<gene>
    <name evidence="1" type="ORF">HNR57_007019</name>
</gene>
<organism evidence="1 2">
    <name type="scientific">Streptomyces paradoxus</name>
    <dbReference type="NCBI Taxonomy" id="66375"/>
    <lineage>
        <taxon>Bacteria</taxon>
        <taxon>Bacillati</taxon>
        <taxon>Actinomycetota</taxon>
        <taxon>Actinomycetes</taxon>
        <taxon>Kitasatosporales</taxon>
        <taxon>Streptomycetaceae</taxon>
        <taxon>Streptomyces</taxon>
    </lineage>
</organism>
<comment type="caution">
    <text evidence="1">The sequence shown here is derived from an EMBL/GenBank/DDBJ whole genome shotgun (WGS) entry which is preliminary data.</text>
</comment>
<protein>
    <submittedName>
        <fullName evidence="1">Uncharacterized protein</fullName>
    </submittedName>
</protein>
<dbReference type="AlphaFoldDB" id="A0A7W9THX8"/>
<name>A0A7W9THX8_9ACTN</name>
<reference evidence="1 2" key="1">
    <citation type="submission" date="2020-08" db="EMBL/GenBank/DDBJ databases">
        <title>Genomic Encyclopedia of Type Strains, Phase IV (KMG-IV): sequencing the most valuable type-strain genomes for metagenomic binning, comparative biology and taxonomic classification.</title>
        <authorList>
            <person name="Goeker M."/>
        </authorList>
    </citation>
    <scope>NUCLEOTIDE SEQUENCE [LARGE SCALE GENOMIC DNA]</scope>
    <source>
        <strain evidence="1 2">DSM 43350</strain>
    </source>
</reference>
<accession>A0A7W9THX8</accession>
<proteinExistence type="predicted"/>
<evidence type="ECO:0000313" key="2">
    <source>
        <dbReference type="Proteomes" id="UP000591537"/>
    </source>
</evidence>
<sequence length="49" mass="5394">MQQWMCEHILGIKPATENEKLSGTPFHGGPDARVTILVKEIHQHLGSAS</sequence>
<dbReference type="EMBL" id="JACHGV010000015">
    <property type="protein sequence ID" value="MBB6081068.1"/>
    <property type="molecule type" value="Genomic_DNA"/>
</dbReference>